<evidence type="ECO:0000256" key="2">
    <source>
        <dbReference type="ARBA" id="ARBA00008773"/>
    </source>
</evidence>
<dbReference type="Gene3D" id="3.20.20.80">
    <property type="entry name" value="Glycosidases"/>
    <property type="match status" value="1"/>
</dbReference>
<keyword evidence="5 9" id="KW-0326">Glycosidase</keyword>
<sequence>MASMGPPPLSFSTFILSLYLFSLLLRTTYSLPTTLGVTYFTPVPTTTQPKPPPPVHIATAISSLGFNSIRVLNPDPTLTRAFTYTNTTLFLTIPNPLVQPIASNRSMALRWLYVHVVPFYPRARITTISVGNDFLSASPPGFYSFLLPAIRNVHLALRDIGIRKISVSTSFSFINIVSTPFPPSSAEFQGLASDNLIKPLLQFLRDTNSSFLINIYPYNVYRLNSEIPIGFALFQEHPFNFRDDLITGVRYRNLFDMMVDAVISAMTAAGFVNIPVVVAETGWPSSGDALEVDANSAYAEMYLRGLVAHLKSGLGTPLRKEGVAEAYIYELFDDEVRWGKTPHERSWGILFSNMTKKYEIEFSGSDSAGGSRAFLCLCSFAVAVNIIRGPLHLLSL</sequence>
<accession>A0A2I4EQS0</accession>
<dbReference type="Proteomes" id="UP000235220">
    <property type="component" value="Chromosome 7"/>
</dbReference>
<dbReference type="EC" id="3.2.1.39" evidence="3"/>
<dbReference type="GO" id="GO:0005975">
    <property type="term" value="P:carbohydrate metabolic process"/>
    <property type="evidence" value="ECO:0007669"/>
    <property type="project" value="InterPro"/>
</dbReference>
<evidence type="ECO:0000256" key="4">
    <source>
        <dbReference type="ARBA" id="ARBA00022801"/>
    </source>
</evidence>
<dbReference type="Pfam" id="PF00332">
    <property type="entry name" value="Glyco_hydro_17"/>
    <property type="match status" value="1"/>
</dbReference>
<dbReference type="AlphaFoldDB" id="A0A2I4EQS0"/>
<evidence type="ECO:0000256" key="9">
    <source>
        <dbReference type="RuleBase" id="RU004336"/>
    </source>
</evidence>
<evidence type="ECO:0000256" key="3">
    <source>
        <dbReference type="ARBA" id="ARBA00012780"/>
    </source>
</evidence>
<organism evidence="10 11">
    <name type="scientific">Juglans regia</name>
    <name type="common">English walnut</name>
    <dbReference type="NCBI Taxonomy" id="51240"/>
    <lineage>
        <taxon>Eukaryota</taxon>
        <taxon>Viridiplantae</taxon>
        <taxon>Streptophyta</taxon>
        <taxon>Embryophyta</taxon>
        <taxon>Tracheophyta</taxon>
        <taxon>Spermatophyta</taxon>
        <taxon>Magnoliopsida</taxon>
        <taxon>eudicotyledons</taxon>
        <taxon>Gunneridae</taxon>
        <taxon>Pentapetalae</taxon>
        <taxon>rosids</taxon>
        <taxon>fabids</taxon>
        <taxon>Fagales</taxon>
        <taxon>Juglandaceae</taxon>
        <taxon>Juglans</taxon>
    </lineage>
</organism>
<dbReference type="OrthoDB" id="1293114at2759"/>
<comment type="similarity">
    <text evidence="2 8">Belongs to the glycosyl hydrolase 17 family.</text>
</comment>
<dbReference type="InterPro" id="IPR044965">
    <property type="entry name" value="Glyco_hydro_17_plant"/>
</dbReference>
<dbReference type="PROSITE" id="PS00587">
    <property type="entry name" value="GLYCOSYL_HYDROL_F17"/>
    <property type="match status" value="1"/>
</dbReference>
<dbReference type="PANTHER" id="PTHR32227">
    <property type="entry name" value="GLUCAN ENDO-1,3-BETA-GLUCOSIDASE BG1-RELATED-RELATED"/>
    <property type="match status" value="1"/>
</dbReference>
<keyword evidence="4 9" id="KW-0378">Hydrolase</keyword>
<dbReference type="STRING" id="51240.A0A2I4EQS0"/>
<dbReference type="Gramene" id="Jr07_37480_p1">
    <property type="protein sequence ID" value="cds.Jr07_37480_p1"/>
    <property type="gene ID" value="Jr07_37480"/>
</dbReference>
<protein>
    <recommendedName>
        <fullName evidence="3">glucan endo-1,3-beta-D-glucosidase</fullName>
        <ecNumber evidence="3">3.2.1.39</ecNumber>
    </recommendedName>
    <alternativeName>
        <fullName evidence="6">(1-&gt;3)-beta-glucan endohydrolase</fullName>
    </alternativeName>
    <alternativeName>
        <fullName evidence="7">Beta-1,3-endoglucanase</fullName>
    </alternativeName>
</protein>
<evidence type="ECO:0000256" key="5">
    <source>
        <dbReference type="ARBA" id="ARBA00023295"/>
    </source>
</evidence>
<evidence type="ECO:0000256" key="6">
    <source>
        <dbReference type="ARBA" id="ARBA00033335"/>
    </source>
</evidence>
<comment type="catalytic activity">
    <reaction evidence="1">
        <text>Hydrolysis of (1-&gt;3)-beta-D-glucosidic linkages in (1-&gt;3)-beta-D-glucans.</text>
        <dbReference type="EC" id="3.2.1.39"/>
    </reaction>
</comment>
<keyword evidence="10" id="KW-1185">Reference proteome</keyword>
<evidence type="ECO:0000256" key="1">
    <source>
        <dbReference type="ARBA" id="ARBA00000382"/>
    </source>
</evidence>
<dbReference type="GO" id="GO:0042973">
    <property type="term" value="F:glucan endo-1,3-beta-D-glucosidase activity"/>
    <property type="evidence" value="ECO:0007669"/>
    <property type="project" value="UniProtKB-EC"/>
</dbReference>
<dbReference type="InterPro" id="IPR000490">
    <property type="entry name" value="Glyco_hydro_17"/>
</dbReference>
<dbReference type="RefSeq" id="XP_018821746.1">
    <property type="nucleotide sequence ID" value="XM_018966201.2"/>
</dbReference>
<gene>
    <name evidence="11" type="primary">LOC108991812</name>
</gene>
<dbReference type="KEGG" id="jre:108991812"/>
<dbReference type="InterPro" id="IPR017853">
    <property type="entry name" value="GH"/>
</dbReference>
<proteinExistence type="inferred from homology"/>
<dbReference type="GeneID" id="108991812"/>
<evidence type="ECO:0000256" key="7">
    <source>
        <dbReference type="ARBA" id="ARBA00033417"/>
    </source>
</evidence>
<evidence type="ECO:0000313" key="10">
    <source>
        <dbReference type="Proteomes" id="UP000235220"/>
    </source>
</evidence>
<evidence type="ECO:0000256" key="8">
    <source>
        <dbReference type="RuleBase" id="RU004335"/>
    </source>
</evidence>
<reference evidence="11" key="1">
    <citation type="submission" date="2025-08" db="UniProtKB">
        <authorList>
            <consortium name="RefSeq"/>
        </authorList>
    </citation>
    <scope>IDENTIFICATION</scope>
    <source>
        <tissue evidence="11">Leaves</tissue>
    </source>
</reference>
<evidence type="ECO:0000313" key="11">
    <source>
        <dbReference type="RefSeq" id="XP_018821746.1"/>
    </source>
</evidence>
<name>A0A2I4EQS0_JUGRE</name>
<dbReference type="SUPFAM" id="SSF51445">
    <property type="entry name" value="(Trans)glycosidases"/>
    <property type="match status" value="1"/>
</dbReference>